<sequence>MHTSSSTPRLTWAQIKRDQSTTALTAAFIAILAGYGGPLAIVIQAAQAGQLNEAQTTSMLWALCFTFGFAGFVLSYVTKAPIITAWSTPGAAFLISALPNTPYPEAIAGFVVAGAIIFLIGISGAFDSVMHRIPKTIAAALLAGILFRFGINTFMTLSTDTTLMLLMLTTYIIGKRLFARYAILAVLFVGCVYVFGIQGHAVPHVPLHVAPPLWTTPEFTFKALFNIGLPLALITLTGQQMTGIAVLRASGFSAAQAPAKPLISLTAFLSLISAPFGNFGINLAAITAAICTEKECHPDPSKRYIAGLWCGVFSMMLGTCAGVLVLFFLGLPKVLITILAGLALLGAILNSISNATSTQHSPSEREAALITFMTCASGVTLFELGSAFWGIVFGCIAHVILTYTKKS</sequence>
<dbReference type="PANTHER" id="PTHR30199">
    <property type="entry name" value="MFS FAMILY TRANSPORTER, PREDICTED SUBSTRATE BENZOATE"/>
    <property type="match status" value="1"/>
</dbReference>
<feature type="transmembrane region" description="Helical" evidence="1">
    <location>
        <begin position="106"/>
        <end position="126"/>
    </location>
</feature>
<feature type="transmembrane region" description="Helical" evidence="1">
    <location>
        <begin position="334"/>
        <end position="353"/>
    </location>
</feature>
<organism evidence="2 3">
    <name type="scientific">Hydromonas duriensis</name>
    <dbReference type="NCBI Taxonomy" id="1527608"/>
    <lineage>
        <taxon>Bacteria</taxon>
        <taxon>Pseudomonadati</taxon>
        <taxon>Pseudomonadota</taxon>
        <taxon>Betaproteobacteria</taxon>
        <taxon>Burkholderiales</taxon>
        <taxon>Burkholderiaceae</taxon>
        <taxon>Hydromonas</taxon>
    </lineage>
</organism>
<accession>A0A4R6Y976</accession>
<evidence type="ECO:0000313" key="3">
    <source>
        <dbReference type="Proteomes" id="UP000294480"/>
    </source>
</evidence>
<name>A0A4R6Y976_9BURK</name>
<keyword evidence="1" id="KW-1133">Transmembrane helix</keyword>
<evidence type="ECO:0000256" key="1">
    <source>
        <dbReference type="SAM" id="Phobius"/>
    </source>
</evidence>
<feature type="transmembrane region" description="Helical" evidence="1">
    <location>
        <begin position="388"/>
        <end position="404"/>
    </location>
</feature>
<dbReference type="EMBL" id="SNZE01000006">
    <property type="protein sequence ID" value="TDR31999.1"/>
    <property type="molecule type" value="Genomic_DNA"/>
</dbReference>
<feature type="transmembrane region" description="Helical" evidence="1">
    <location>
        <begin position="219"/>
        <end position="238"/>
    </location>
</feature>
<protein>
    <submittedName>
        <fullName evidence="2">Benzoate membrane transport protein</fullName>
    </submittedName>
</protein>
<dbReference type="Pfam" id="PF03594">
    <property type="entry name" value="BenE"/>
    <property type="match status" value="1"/>
</dbReference>
<keyword evidence="1" id="KW-0812">Transmembrane</keyword>
<feature type="transmembrane region" description="Helical" evidence="1">
    <location>
        <begin position="133"/>
        <end position="151"/>
    </location>
</feature>
<keyword evidence="3" id="KW-1185">Reference proteome</keyword>
<feature type="transmembrane region" description="Helical" evidence="1">
    <location>
        <begin position="21"/>
        <end position="46"/>
    </location>
</feature>
<keyword evidence="1" id="KW-0472">Membrane</keyword>
<dbReference type="InterPro" id="IPR004711">
    <property type="entry name" value="Benzoate_Transporter"/>
</dbReference>
<feature type="transmembrane region" description="Helical" evidence="1">
    <location>
        <begin position="304"/>
        <end position="328"/>
    </location>
</feature>
<proteinExistence type="predicted"/>
<feature type="transmembrane region" description="Helical" evidence="1">
    <location>
        <begin position="58"/>
        <end position="77"/>
    </location>
</feature>
<gene>
    <name evidence="2" type="ORF">DFR44_10662</name>
</gene>
<dbReference type="NCBIfam" id="TIGR00843">
    <property type="entry name" value="benE"/>
    <property type="match status" value="1"/>
</dbReference>
<dbReference type="RefSeq" id="WP_133619438.1">
    <property type="nucleotide sequence ID" value="NZ_SNZE01000006.1"/>
</dbReference>
<reference evidence="2 3" key="1">
    <citation type="submission" date="2019-03" db="EMBL/GenBank/DDBJ databases">
        <title>Genomic Encyclopedia of Type Strains, Phase IV (KMG-IV): sequencing the most valuable type-strain genomes for metagenomic binning, comparative biology and taxonomic classification.</title>
        <authorList>
            <person name="Goeker M."/>
        </authorList>
    </citation>
    <scope>NUCLEOTIDE SEQUENCE [LARGE SCALE GENOMIC DNA]</scope>
    <source>
        <strain evidence="2 3">DSM 102852</strain>
    </source>
</reference>
<dbReference type="GO" id="GO:0042925">
    <property type="term" value="F:benzoate transmembrane transporter activity"/>
    <property type="evidence" value="ECO:0007669"/>
    <property type="project" value="InterPro"/>
</dbReference>
<dbReference type="GO" id="GO:0005886">
    <property type="term" value="C:plasma membrane"/>
    <property type="evidence" value="ECO:0007669"/>
    <property type="project" value="TreeGrafter"/>
</dbReference>
<feature type="transmembrane region" description="Helical" evidence="1">
    <location>
        <begin position="181"/>
        <end position="199"/>
    </location>
</feature>
<dbReference type="AlphaFoldDB" id="A0A4R6Y976"/>
<comment type="caution">
    <text evidence="2">The sequence shown here is derived from an EMBL/GenBank/DDBJ whole genome shotgun (WGS) entry which is preliminary data.</text>
</comment>
<evidence type="ECO:0000313" key="2">
    <source>
        <dbReference type="EMBL" id="TDR31999.1"/>
    </source>
</evidence>
<dbReference type="OrthoDB" id="9792424at2"/>
<dbReference type="PANTHER" id="PTHR30199:SF0">
    <property type="entry name" value="INNER MEMBRANE PROTEIN YDCO"/>
    <property type="match status" value="1"/>
</dbReference>
<dbReference type="Proteomes" id="UP000294480">
    <property type="component" value="Unassembled WGS sequence"/>
</dbReference>